<proteinExistence type="predicted"/>
<evidence type="ECO:0008006" key="3">
    <source>
        <dbReference type="Google" id="ProtNLM"/>
    </source>
</evidence>
<dbReference type="Proteomes" id="UP000634668">
    <property type="component" value="Unassembled WGS sequence"/>
</dbReference>
<keyword evidence="2" id="KW-1185">Reference proteome</keyword>
<sequence>MKKFDNSSYLGYKGLPPFADLLSVEDALEKGQTTEESVDQLKRYHWALKRLSRIFTNRITAMPIYELKMAFGLHAHLCAEHVNSVHERVREMREPPYGLDSTPDEYLDLLLDEIQCAPSTEALVLGLYEKVIPALVRGLENSLEQINKLFEHPTYRVLRFALLEIMDIQNYGKKTLESLIKETHKNELLPWLIFLDQCLEASGDLDGTKTRVNHELSPYFSKTPYKYDPIPQRDERFIDKYNMGVNAEAFLLDTEQPHFPKLIMLYFKRLREIDVPEMMASIIEETKDKPWSYYKDMIRQLWDESRHAMMGELGFISLGIDWTKIPITWNWSYQLNTKCTPKERHAILFFIEQGLMPAKTGKQYEWEVALATENQLAKLIQDYDWADEVLHAKIGREWIVPEIGGQKQTMEFGSCAWDKAYEDWGKWKEEGLTEHQNWWPKVYSDTCGKMGVVPDPKVLAYNVSYEDARADQKMLKKY</sequence>
<dbReference type="AlphaFoldDB" id="A0A918MKT8"/>
<reference evidence="1" key="2">
    <citation type="submission" date="2020-09" db="EMBL/GenBank/DDBJ databases">
        <authorList>
            <person name="Sun Q."/>
            <person name="Kim S."/>
        </authorList>
    </citation>
    <scope>NUCLEOTIDE SEQUENCE</scope>
    <source>
        <strain evidence="1">KCTC 12113</strain>
    </source>
</reference>
<reference evidence="1" key="1">
    <citation type="journal article" date="2014" name="Int. J. Syst. Evol. Microbiol.">
        <title>Complete genome sequence of Corynebacterium casei LMG S-19264T (=DSM 44701T), isolated from a smear-ripened cheese.</title>
        <authorList>
            <consortium name="US DOE Joint Genome Institute (JGI-PGF)"/>
            <person name="Walter F."/>
            <person name="Albersmeier A."/>
            <person name="Kalinowski J."/>
            <person name="Ruckert C."/>
        </authorList>
    </citation>
    <scope>NUCLEOTIDE SEQUENCE</scope>
    <source>
        <strain evidence="1">KCTC 12113</strain>
    </source>
</reference>
<gene>
    <name evidence="1" type="ORF">GCM10007383_21240</name>
</gene>
<dbReference type="EMBL" id="BMWP01000013">
    <property type="protein sequence ID" value="GGW36077.1"/>
    <property type="molecule type" value="Genomic_DNA"/>
</dbReference>
<name>A0A918MKT8_9FLAO</name>
<comment type="caution">
    <text evidence="1">The sequence shown here is derived from an EMBL/GenBank/DDBJ whole genome shotgun (WGS) entry which is preliminary data.</text>
</comment>
<organism evidence="1 2">
    <name type="scientific">Arenibacter certesii</name>
    <dbReference type="NCBI Taxonomy" id="228955"/>
    <lineage>
        <taxon>Bacteria</taxon>
        <taxon>Pseudomonadati</taxon>
        <taxon>Bacteroidota</taxon>
        <taxon>Flavobacteriia</taxon>
        <taxon>Flavobacteriales</taxon>
        <taxon>Flavobacteriaceae</taxon>
        <taxon>Arenibacter</taxon>
    </lineage>
</organism>
<dbReference type="RefSeq" id="WP_026813380.1">
    <property type="nucleotide sequence ID" value="NZ_BMWP01000013.1"/>
</dbReference>
<accession>A0A918MKT8</accession>
<protein>
    <recommendedName>
        <fullName evidence="3">DUF455 family protein</fullName>
    </recommendedName>
</protein>
<evidence type="ECO:0000313" key="2">
    <source>
        <dbReference type="Proteomes" id="UP000634668"/>
    </source>
</evidence>
<evidence type="ECO:0000313" key="1">
    <source>
        <dbReference type="EMBL" id="GGW36077.1"/>
    </source>
</evidence>